<accession>A0A4V2K0A8</accession>
<proteinExistence type="predicted"/>
<dbReference type="OrthoDB" id="2750723at2759"/>
<dbReference type="AlphaFoldDB" id="A0A4V2K0A8"/>
<gene>
    <name evidence="1" type="ORF">BD311DRAFT_865620</name>
</gene>
<dbReference type="EMBL" id="ML143424">
    <property type="protein sequence ID" value="TBU28153.1"/>
    <property type="molecule type" value="Genomic_DNA"/>
</dbReference>
<organism evidence="1">
    <name type="scientific">Dichomitus squalens</name>
    <dbReference type="NCBI Taxonomy" id="114155"/>
    <lineage>
        <taxon>Eukaryota</taxon>
        <taxon>Fungi</taxon>
        <taxon>Dikarya</taxon>
        <taxon>Basidiomycota</taxon>
        <taxon>Agaricomycotina</taxon>
        <taxon>Agaricomycetes</taxon>
        <taxon>Polyporales</taxon>
        <taxon>Polyporaceae</taxon>
        <taxon>Dichomitus</taxon>
    </lineage>
</organism>
<protein>
    <submittedName>
        <fullName evidence="1">Uncharacterized protein</fullName>
    </submittedName>
</protein>
<name>A0A4V2K0A8_9APHY</name>
<feature type="non-terminal residue" evidence="1">
    <location>
        <position position="97"/>
    </location>
</feature>
<dbReference type="Proteomes" id="UP000292957">
    <property type="component" value="Unassembled WGS sequence"/>
</dbReference>
<sequence>MLVCRRFHGAILATQPYGLASLSTKNVHALQQRLSRSGDSLVDLVFRTACGSALPIVMLHTSRIRSIVTIPTFSVNHIDSIMALLSTDLPALEEVHV</sequence>
<evidence type="ECO:0000313" key="1">
    <source>
        <dbReference type="EMBL" id="TBU28153.1"/>
    </source>
</evidence>
<reference evidence="1" key="1">
    <citation type="submission" date="2019-01" db="EMBL/GenBank/DDBJ databases">
        <title>Draft genome sequences of three monokaryotic isolates of the white-rot basidiomycete fungus Dichomitus squalens.</title>
        <authorList>
            <consortium name="DOE Joint Genome Institute"/>
            <person name="Lopez S.C."/>
            <person name="Andreopoulos B."/>
            <person name="Pangilinan J."/>
            <person name="Lipzen A."/>
            <person name="Riley R."/>
            <person name="Ahrendt S."/>
            <person name="Ng V."/>
            <person name="Barry K."/>
            <person name="Daum C."/>
            <person name="Grigoriev I.V."/>
            <person name="Hilden K.S."/>
            <person name="Makela M.R."/>
            <person name="de Vries R.P."/>
        </authorList>
    </citation>
    <scope>NUCLEOTIDE SEQUENCE [LARGE SCALE GENOMIC DNA]</scope>
    <source>
        <strain evidence="1">OM18370.1</strain>
    </source>
</reference>